<feature type="compositionally biased region" description="Basic and acidic residues" evidence="1">
    <location>
        <begin position="949"/>
        <end position="958"/>
    </location>
</feature>
<evidence type="ECO:0000313" key="4">
    <source>
        <dbReference type="Proteomes" id="UP000789595"/>
    </source>
</evidence>
<feature type="compositionally biased region" description="Acidic residues" evidence="1">
    <location>
        <begin position="462"/>
        <end position="471"/>
    </location>
</feature>
<feature type="compositionally biased region" description="Basic residues" evidence="1">
    <location>
        <begin position="964"/>
        <end position="992"/>
    </location>
</feature>
<dbReference type="AlphaFoldDB" id="A0A7S4E4S2"/>
<name>A0A7S4E4S2_9STRA</name>
<feature type="compositionally biased region" description="Basic residues" evidence="1">
    <location>
        <begin position="510"/>
        <end position="520"/>
    </location>
</feature>
<gene>
    <name evidence="2" type="ORF">PCAL00307_LOCUS4580</name>
    <name evidence="3" type="ORF">PECAL_2P25790</name>
</gene>
<keyword evidence="4" id="KW-1185">Reference proteome</keyword>
<feature type="compositionally biased region" description="Basic residues" evidence="1">
    <location>
        <begin position="16"/>
        <end position="25"/>
    </location>
</feature>
<evidence type="ECO:0000313" key="2">
    <source>
        <dbReference type="EMBL" id="CAE0689146.1"/>
    </source>
</evidence>
<feature type="compositionally biased region" description="Polar residues" evidence="1">
    <location>
        <begin position="1"/>
        <end position="13"/>
    </location>
</feature>
<feature type="region of interest" description="Disordered" evidence="1">
    <location>
        <begin position="1"/>
        <end position="58"/>
    </location>
</feature>
<protein>
    <submittedName>
        <fullName evidence="2">Uncharacterized protein</fullName>
    </submittedName>
</protein>
<sequence>MFTDNFSVTSPASPGQRKKYRRRRGPPSLKSLEAYGTTAHHGMTSPEHALHRGRTPSLESMDDDMSHITFETAPFYVPDSTLSHAELKSWHTSLHNESGGARSLAIYGELRLREALMLDGDAKPHAVMAAVSGDLLLKLTTLYRRFGNFTRLLTETQLRCVFADYDHIIAPELSRGVTRATLGRATPWFDVASQLKARLVACKATASRNREVVERWRRKYDQVAKNRALRAWRLHVRHAKVVRRLRLKLYMRAWLLVAIKNARRRQACAAVLKDALQGAVGQDRVELAWATVEQEPMRTGKENFTLGYETGVDAVATDAAMAEMVEEDFNVSFGDIVSEKIEELPSPKQEEGGFLDTLASQFDGDGEVVAVASPDDVVDIVRGWGPPPPRLDDETDDQYQERLRKGGYVCWLPAEGESDEQWRRRVALAAPLHGETDAQWLLRMVPDVADKETQTLLRGGDDSEEEDDEDGFGQRRRKRHSLDAHEKRRRRLHKQARARRAREHHELGLAHHHGRGHGKHAVRGMPIQQALQLIPALLEEALRADVTAAVHEARARGDALVASLVAAAAAAKPFRTLAMTACVRRFGMRNLAVKKLRAVVATCRDATARSRHARLEMFAVLLGLTPGDGRSHAPERDPEALEAADLKCLNLVVRRYVGLVHAQSSGTDAARQAPAELRKALLGRNRFDLPLLIDAARDAILTHLDADLLTQAVAALEALGTVERGGDPASDADPARADCDAALLACVAWGRRDRALAGEARARRDAACLLQTHWRRKVIRRRRRAESRKRWAAIFAQRDAAATHGAVDLEAFRELLAAAHCSTDGVDDLFDEFSVVADAIARDTHDERVTRQKELSAALAVQSAVLRSSWFTKRTGTDHGARADRARGAQAVCCWFGSLVSADADVLGDYELEDAQEAKLHLMLEGARGEDVHLEAFLRVVADDHGLEVGAKAREEPKSPMQSRLRKKRRSRTTSRPKSATKLRPKSATRGP</sequence>
<evidence type="ECO:0000313" key="3">
    <source>
        <dbReference type="EMBL" id="CAH0369456.1"/>
    </source>
</evidence>
<evidence type="ECO:0000256" key="1">
    <source>
        <dbReference type="SAM" id="MobiDB-lite"/>
    </source>
</evidence>
<proteinExistence type="predicted"/>
<dbReference type="Proteomes" id="UP000789595">
    <property type="component" value="Unassembled WGS sequence"/>
</dbReference>
<organism evidence="2">
    <name type="scientific">Pelagomonas calceolata</name>
    <dbReference type="NCBI Taxonomy" id="35677"/>
    <lineage>
        <taxon>Eukaryota</taxon>
        <taxon>Sar</taxon>
        <taxon>Stramenopiles</taxon>
        <taxon>Ochrophyta</taxon>
        <taxon>Pelagophyceae</taxon>
        <taxon>Pelagomonadales</taxon>
        <taxon>Pelagomonadaceae</taxon>
        <taxon>Pelagomonas</taxon>
    </lineage>
</organism>
<dbReference type="EMBL" id="CAKKNE010000002">
    <property type="protein sequence ID" value="CAH0369456.1"/>
    <property type="molecule type" value="Genomic_DNA"/>
</dbReference>
<accession>A0A7S4E4S2</accession>
<feature type="region of interest" description="Disordered" evidence="1">
    <location>
        <begin position="949"/>
        <end position="992"/>
    </location>
</feature>
<reference evidence="3" key="2">
    <citation type="submission" date="2021-11" db="EMBL/GenBank/DDBJ databases">
        <authorList>
            <consortium name="Genoscope - CEA"/>
            <person name="William W."/>
        </authorList>
    </citation>
    <scope>NUCLEOTIDE SEQUENCE</scope>
</reference>
<feature type="region of interest" description="Disordered" evidence="1">
    <location>
        <begin position="455"/>
        <end position="520"/>
    </location>
</feature>
<feature type="compositionally biased region" description="Basic residues" evidence="1">
    <location>
        <begin position="487"/>
        <end position="502"/>
    </location>
</feature>
<reference evidence="2" key="1">
    <citation type="submission" date="2021-01" db="EMBL/GenBank/DDBJ databases">
        <authorList>
            <person name="Corre E."/>
            <person name="Pelletier E."/>
            <person name="Niang G."/>
            <person name="Scheremetjew M."/>
            <person name="Finn R."/>
            <person name="Kale V."/>
            <person name="Holt S."/>
            <person name="Cochrane G."/>
            <person name="Meng A."/>
            <person name="Brown T."/>
            <person name="Cohen L."/>
        </authorList>
    </citation>
    <scope>NUCLEOTIDE SEQUENCE</scope>
    <source>
        <strain evidence="2">CCMP1756</strain>
    </source>
</reference>
<dbReference type="EMBL" id="HBIW01005556">
    <property type="protein sequence ID" value="CAE0689146.1"/>
    <property type="molecule type" value="Transcribed_RNA"/>
</dbReference>
<dbReference type="OrthoDB" id="195966at2759"/>